<accession>A0A919YKJ1</accession>
<evidence type="ECO:0000256" key="1">
    <source>
        <dbReference type="SAM" id="MobiDB-lite"/>
    </source>
</evidence>
<dbReference type="Proteomes" id="UP000683139">
    <property type="component" value="Unassembled WGS sequence"/>
</dbReference>
<comment type="caution">
    <text evidence="2">The sequence shown here is derived from an EMBL/GenBank/DDBJ whole genome shotgun (WGS) entry which is preliminary data.</text>
</comment>
<protein>
    <submittedName>
        <fullName evidence="2">Uncharacterized protein</fullName>
    </submittedName>
</protein>
<keyword evidence="3" id="KW-1185">Reference proteome</keyword>
<evidence type="ECO:0000313" key="2">
    <source>
        <dbReference type="EMBL" id="GIP15583.1"/>
    </source>
</evidence>
<dbReference type="AlphaFoldDB" id="A0A919YKJ1"/>
<organism evidence="2 3">
    <name type="scientific">Paenibacillus montaniterrae</name>
    <dbReference type="NCBI Taxonomy" id="429341"/>
    <lineage>
        <taxon>Bacteria</taxon>
        <taxon>Bacillati</taxon>
        <taxon>Bacillota</taxon>
        <taxon>Bacilli</taxon>
        <taxon>Bacillales</taxon>
        <taxon>Paenibacillaceae</taxon>
        <taxon>Paenibacillus</taxon>
    </lineage>
</organism>
<proteinExistence type="predicted"/>
<feature type="compositionally biased region" description="Low complexity" evidence="1">
    <location>
        <begin position="25"/>
        <end position="35"/>
    </location>
</feature>
<evidence type="ECO:0000313" key="3">
    <source>
        <dbReference type="Proteomes" id="UP000683139"/>
    </source>
</evidence>
<name>A0A919YKJ1_9BACL</name>
<feature type="region of interest" description="Disordered" evidence="1">
    <location>
        <begin position="1"/>
        <end position="75"/>
    </location>
</feature>
<dbReference type="EMBL" id="BOSE01000002">
    <property type="protein sequence ID" value="GIP15583.1"/>
    <property type="molecule type" value="Genomic_DNA"/>
</dbReference>
<feature type="compositionally biased region" description="Low complexity" evidence="1">
    <location>
        <begin position="54"/>
        <end position="64"/>
    </location>
</feature>
<gene>
    <name evidence="2" type="ORF">J40TS1_12250</name>
</gene>
<dbReference type="RefSeq" id="WP_213513879.1">
    <property type="nucleotide sequence ID" value="NZ_BOSE01000002.1"/>
</dbReference>
<reference evidence="2" key="1">
    <citation type="submission" date="2021-03" db="EMBL/GenBank/DDBJ databases">
        <title>Antimicrobial resistance genes in bacteria isolated from Japanese honey, and their potential for conferring macrolide and lincosamide resistance in the American foulbrood pathogen Paenibacillus larvae.</title>
        <authorList>
            <person name="Okamoto M."/>
            <person name="Kumagai M."/>
            <person name="Kanamori H."/>
            <person name="Takamatsu D."/>
        </authorList>
    </citation>
    <scope>NUCLEOTIDE SEQUENCE</scope>
    <source>
        <strain evidence="2">J40TS1</strain>
    </source>
</reference>
<sequence>MAKKDQAKQKRKQQLAAARKRQVRRAATSKPAAAAGKQNGEAVVQKEAAVPLDQQQAQASSPAANRSVANEQHQRTYRQLQQACAKSKHITTLRQQDARLWVELPEALPSTLLLRALQRNDRPYKALSAERLAEAAQQPAQLELDVHGLADQQLETFIEELDELIGEFTGRS</sequence>
<feature type="compositionally biased region" description="Basic residues" evidence="1">
    <location>
        <begin position="9"/>
        <end position="24"/>
    </location>
</feature>